<dbReference type="GeneID" id="54569938"/>
<dbReference type="GO" id="GO:0001228">
    <property type="term" value="F:DNA-binding transcription activator activity, RNA polymerase II-specific"/>
    <property type="evidence" value="ECO:0007669"/>
    <property type="project" value="TreeGrafter"/>
</dbReference>
<gene>
    <name evidence="3" type="ORF">M409DRAFT_65792</name>
</gene>
<reference evidence="3" key="1">
    <citation type="journal article" date="2020" name="Stud. Mycol.">
        <title>101 Dothideomycetes genomes: a test case for predicting lifestyles and emergence of pathogens.</title>
        <authorList>
            <person name="Haridas S."/>
            <person name="Albert R."/>
            <person name="Binder M."/>
            <person name="Bloem J."/>
            <person name="Labutti K."/>
            <person name="Salamov A."/>
            <person name="Andreopoulos B."/>
            <person name="Baker S."/>
            <person name="Barry K."/>
            <person name="Bills G."/>
            <person name="Bluhm B."/>
            <person name="Cannon C."/>
            <person name="Castanera R."/>
            <person name="Culley D."/>
            <person name="Daum C."/>
            <person name="Ezra D."/>
            <person name="Gonzalez J."/>
            <person name="Henrissat B."/>
            <person name="Kuo A."/>
            <person name="Liang C."/>
            <person name="Lipzen A."/>
            <person name="Lutzoni F."/>
            <person name="Magnuson J."/>
            <person name="Mondo S."/>
            <person name="Nolan M."/>
            <person name="Ohm R."/>
            <person name="Pangilinan J."/>
            <person name="Park H.-J."/>
            <person name="Ramirez L."/>
            <person name="Alfaro M."/>
            <person name="Sun H."/>
            <person name="Tritt A."/>
            <person name="Yoshinaga Y."/>
            <person name="Zwiers L.-H."/>
            <person name="Turgeon B."/>
            <person name="Goodwin S."/>
            <person name="Spatafora J."/>
            <person name="Crous P."/>
            <person name="Grigoriev I."/>
        </authorList>
    </citation>
    <scope>NUCLEOTIDE SEQUENCE</scope>
    <source>
        <strain evidence="3">ATCC 36951</strain>
    </source>
</reference>
<evidence type="ECO:0000256" key="1">
    <source>
        <dbReference type="ARBA" id="ARBA00023242"/>
    </source>
</evidence>
<organism evidence="3 4">
    <name type="scientific">Zasmidium cellare ATCC 36951</name>
    <dbReference type="NCBI Taxonomy" id="1080233"/>
    <lineage>
        <taxon>Eukaryota</taxon>
        <taxon>Fungi</taxon>
        <taxon>Dikarya</taxon>
        <taxon>Ascomycota</taxon>
        <taxon>Pezizomycotina</taxon>
        <taxon>Dothideomycetes</taxon>
        <taxon>Dothideomycetidae</taxon>
        <taxon>Mycosphaerellales</taxon>
        <taxon>Mycosphaerellaceae</taxon>
        <taxon>Zasmidium</taxon>
    </lineage>
</organism>
<dbReference type="GO" id="GO:0008270">
    <property type="term" value="F:zinc ion binding"/>
    <property type="evidence" value="ECO:0007669"/>
    <property type="project" value="InterPro"/>
</dbReference>
<dbReference type="AlphaFoldDB" id="A0A6A6CM21"/>
<name>A0A6A6CM21_ZASCE</name>
<dbReference type="InterPro" id="IPR053157">
    <property type="entry name" value="Sterol_Uptake_Regulator"/>
</dbReference>
<protein>
    <recommendedName>
        <fullName evidence="2">Zn(2)-C6 fungal-type domain-containing protein</fullName>
    </recommendedName>
</protein>
<dbReference type="OrthoDB" id="3546279at2759"/>
<dbReference type="PROSITE" id="PS00463">
    <property type="entry name" value="ZN2_CY6_FUNGAL_1"/>
    <property type="match status" value="1"/>
</dbReference>
<accession>A0A6A6CM21</accession>
<dbReference type="PANTHER" id="PTHR47784:SF5">
    <property type="entry name" value="STEROL UPTAKE CONTROL PROTEIN 2"/>
    <property type="match status" value="1"/>
</dbReference>
<dbReference type="CDD" id="cd00067">
    <property type="entry name" value="GAL4"/>
    <property type="match status" value="1"/>
</dbReference>
<keyword evidence="1" id="KW-0539">Nucleus</keyword>
<dbReference type="SMART" id="SM00066">
    <property type="entry name" value="GAL4"/>
    <property type="match status" value="1"/>
</dbReference>
<dbReference type="PROSITE" id="PS50048">
    <property type="entry name" value="ZN2_CY6_FUNGAL_2"/>
    <property type="match status" value="1"/>
</dbReference>
<feature type="domain" description="Zn(2)-C6 fungal-type" evidence="2">
    <location>
        <begin position="12"/>
        <end position="41"/>
    </location>
</feature>
<dbReference type="Pfam" id="PF00172">
    <property type="entry name" value="Zn_clus"/>
    <property type="match status" value="1"/>
</dbReference>
<evidence type="ECO:0000313" key="4">
    <source>
        <dbReference type="Proteomes" id="UP000799537"/>
    </source>
</evidence>
<dbReference type="Proteomes" id="UP000799537">
    <property type="component" value="Unassembled WGS sequence"/>
</dbReference>
<dbReference type="RefSeq" id="XP_033668542.1">
    <property type="nucleotide sequence ID" value="XM_033816666.1"/>
</dbReference>
<dbReference type="InterPro" id="IPR036864">
    <property type="entry name" value="Zn2-C6_fun-type_DNA-bd_sf"/>
</dbReference>
<dbReference type="EMBL" id="ML993592">
    <property type="protein sequence ID" value="KAF2167653.1"/>
    <property type="molecule type" value="Genomic_DNA"/>
</dbReference>
<dbReference type="Gene3D" id="4.10.240.10">
    <property type="entry name" value="Zn(2)-C6 fungal-type DNA-binding domain"/>
    <property type="match status" value="1"/>
</dbReference>
<evidence type="ECO:0000313" key="3">
    <source>
        <dbReference type="EMBL" id="KAF2167653.1"/>
    </source>
</evidence>
<sequence>MCRLGHKKSRKGCINCKRRRVKCDEQAPCRNCVRRGEDCSLLVPSPSNESEKNSALPNTPQEWMDDLSLMRHFVRETALQPFGTSDEIQFLYQENITDEALKYPLFVQSDEYFGSPLTITTSLMHGILALSALHLMHTKPTTSDRYLQLCDNHQTKAIEVFRSMLSNDLSAEMCVPIFALATTLSISSIAKSCAMALAMSEPRCVDIDQLLEMFMLTRGVKDIVMVYGEVIAKSSLAPMLHGYEVPHDAEIVLPEAIYSRLNDLTALVESTCHKEQLEPCRDAVTRMEKMYRVVAYHEAKDNLMTGHLYSWMTSVSNEFVALIREHFPAALVILADFVAASLVLESAWYMKNWGHYCLRGISMALKQDDYLKWLEWPKAQSHDNMVS</sequence>
<keyword evidence="4" id="KW-1185">Reference proteome</keyword>
<evidence type="ECO:0000259" key="2">
    <source>
        <dbReference type="PROSITE" id="PS50048"/>
    </source>
</evidence>
<dbReference type="InterPro" id="IPR001138">
    <property type="entry name" value="Zn2Cys6_DnaBD"/>
</dbReference>
<dbReference type="PANTHER" id="PTHR47784">
    <property type="entry name" value="STEROL UPTAKE CONTROL PROTEIN 2"/>
    <property type="match status" value="1"/>
</dbReference>
<proteinExistence type="predicted"/>
<dbReference type="SUPFAM" id="SSF57701">
    <property type="entry name" value="Zn2/Cys6 DNA-binding domain"/>
    <property type="match status" value="1"/>
</dbReference>